<dbReference type="InterPro" id="IPR013783">
    <property type="entry name" value="Ig-like_fold"/>
</dbReference>
<dbReference type="OrthoDB" id="610082at2"/>
<comment type="caution">
    <text evidence="3">The sequence shown here is derived from an EMBL/GenBank/DDBJ whole genome shotgun (WGS) entry which is preliminary data.</text>
</comment>
<dbReference type="InterPro" id="IPR035986">
    <property type="entry name" value="PKD_dom_sf"/>
</dbReference>
<dbReference type="InterPro" id="IPR026341">
    <property type="entry name" value="T9SS_type_B"/>
</dbReference>
<feature type="chain" id="PRO_5015116935" evidence="1">
    <location>
        <begin position="23"/>
        <end position="898"/>
    </location>
</feature>
<evidence type="ECO:0000259" key="2">
    <source>
        <dbReference type="PROSITE" id="PS50093"/>
    </source>
</evidence>
<dbReference type="Pfam" id="PF13585">
    <property type="entry name" value="CHU_C"/>
    <property type="match status" value="1"/>
</dbReference>
<sequence>MYQKILFAYFITLLILAKAATAQTCTAIGQNPSTAFPVCGTKTFQQQSVPICGIRNIPGPQCNTPGNGPHMDKNPFWYKFTCYTAGTLGFAITPIVLNDDYDWQLFDVTGHQPDDVYTDMSLYVSMNWSGESGITGASSAGTSLDVCGGYNQPLFSSMATLQQGHNYLLLISHFTDSQIGYQLTFGGGTANITDPTMAQLKDAGYYCGPVTAGIKLSKRLKCNSLAADGSDFAFSPAGPKILSAKGVDCSSGFDMDSLVLQLDKPLAPGNYTLVSQTGTDGNTLLDACGNALTVGQRISFTVVPPPPAIMGAVNTLPCAPDQIQLTFPQPIRCSTIAPGGGDFILSGPSPIRITGATGNCDANGLTQTVTLQLDQRILQDGDYKITLVNGPDGNTLESECHVLIPSGGVAGFHIPPQPFVPLGNIIPLPCAPDQIQLQFDQPVRCSSVSGDGSDFIINGPSPVVVTSSTTTCDVDGFTKTIILQLKKRILLPGNYQVQLVSGSDGNTLQSICWQQTPAGSAQPFVIAPQPAVLLLDAAPAVCNPVSIKVGLSTPVRCTSIAPDGSDFTVTGPTAVHIAGATGICNSNNLADSIELKLSNVIQTAGDYVVQLTTGTDGNTLQSECWQEAVAGQHLNFRTADTVSAAFNYTLQQQCRITTVNLTHDGKHAVNAWKWSFDDGDQYTIQNPSKVYTSLGNKQVTLTVSNGVCSDTQDKTFLLRSEVSALFDVDPGPYCPLDVVILQNKSLGNIQTWKWEYGNGASSTGPTPIQMQYFPSQKEEIYHIRLIVENGVHCQDTTDHYIKAVTSCYIDVPTAFSPNNDGQNDYLYPLNAYKALDLNFSVYNRFGQLIFETTDWTRKWDGTVGGKPADIGTYVWMLHYTEKDSGKKIFRKGTTVLIR</sequence>
<keyword evidence="4" id="KW-1185">Reference proteome</keyword>
<dbReference type="AlphaFoldDB" id="A0A2P8HF71"/>
<dbReference type="Pfam" id="PF18911">
    <property type="entry name" value="PKD_4"/>
    <property type="match status" value="1"/>
</dbReference>
<feature type="domain" description="PKD" evidence="2">
    <location>
        <begin position="671"/>
        <end position="725"/>
    </location>
</feature>
<dbReference type="NCBIfam" id="TIGR04131">
    <property type="entry name" value="Bac_Flav_CTERM"/>
    <property type="match status" value="1"/>
</dbReference>
<evidence type="ECO:0000313" key="3">
    <source>
        <dbReference type="EMBL" id="PSL44870.1"/>
    </source>
</evidence>
<dbReference type="EMBL" id="PYAW01000005">
    <property type="protein sequence ID" value="PSL44870.1"/>
    <property type="molecule type" value="Genomic_DNA"/>
</dbReference>
<keyword evidence="1" id="KW-0732">Signal</keyword>
<gene>
    <name evidence="3" type="ORF">CLV51_105243</name>
</gene>
<dbReference type="CDD" id="cd00146">
    <property type="entry name" value="PKD"/>
    <property type="match status" value="1"/>
</dbReference>
<organism evidence="3 4">
    <name type="scientific">Chitinophaga niastensis</name>
    <dbReference type="NCBI Taxonomy" id="536980"/>
    <lineage>
        <taxon>Bacteria</taxon>
        <taxon>Pseudomonadati</taxon>
        <taxon>Bacteroidota</taxon>
        <taxon>Chitinophagia</taxon>
        <taxon>Chitinophagales</taxon>
        <taxon>Chitinophagaceae</taxon>
        <taxon>Chitinophaga</taxon>
    </lineage>
</organism>
<name>A0A2P8HF71_CHINA</name>
<evidence type="ECO:0000313" key="4">
    <source>
        <dbReference type="Proteomes" id="UP000240971"/>
    </source>
</evidence>
<dbReference type="InterPro" id="IPR000601">
    <property type="entry name" value="PKD_dom"/>
</dbReference>
<feature type="signal peptide" evidence="1">
    <location>
        <begin position="1"/>
        <end position="22"/>
    </location>
</feature>
<protein>
    <submittedName>
        <fullName evidence="3">Gliding motility-associated-like protein</fullName>
    </submittedName>
</protein>
<dbReference type="Proteomes" id="UP000240971">
    <property type="component" value="Unassembled WGS sequence"/>
</dbReference>
<accession>A0A2P8HF71</accession>
<dbReference type="PROSITE" id="PS50093">
    <property type="entry name" value="PKD"/>
    <property type="match status" value="1"/>
</dbReference>
<dbReference type="Gene3D" id="2.60.40.10">
    <property type="entry name" value="Immunoglobulins"/>
    <property type="match status" value="2"/>
</dbReference>
<evidence type="ECO:0000256" key="1">
    <source>
        <dbReference type="SAM" id="SignalP"/>
    </source>
</evidence>
<reference evidence="3 4" key="1">
    <citation type="submission" date="2018-03" db="EMBL/GenBank/DDBJ databases">
        <title>Genomic Encyclopedia of Archaeal and Bacterial Type Strains, Phase II (KMG-II): from individual species to whole genera.</title>
        <authorList>
            <person name="Goeker M."/>
        </authorList>
    </citation>
    <scope>NUCLEOTIDE SEQUENCE [LARGE SCALE GENOMIC DNA]</scope>
    <source>
        <strain evidence="3 4">DSM 24859</strain>
    </source>
</reference>
<proteinExistence type="predicted"/>
<dbReference type="SUPFAM" id="SSF49299">
    <property type="entry name" value="PKD domain"/>
    <property type="match status" value="2"/>
</dbReference>
<dbReference type="RefSeq" id="WP_106530301.1">
    <property type="nucleotide sequence ID" value="NZ_PYAW01000005.1"/>
</dbReference>